<dbReference type="Pfam" id="PF00691">
    <property type="entry name" value="OmpA"/>
    <property type="match status" value="1"/>
</dbReference>
<feature type="coiled-coil region" evidence="5">
    <location>
        <begin position="519"/>
        <end position="550"/>
    </location>
</feature>
<dbReference type="InterPro" id="IPR011659">
    <property type="entry name" value="WD40"/>
</dbReference>
<evidence type="ECO:0000256" key="3">
    <source>
        <dbReference type="ARBA" id="ARBA00023237"/>
    </source>
</evidence>
<dbReference type="PANTHER" id="PTHR30329">
    <property type="entry name" value="STATOR ELEMENT OF FLAGELLAR MOTOR COMPLEX"/>
    <property type="match status" value="1"/>
</dbReference>
<name>A0A923N045_9FLAO</name>
<evidence type="ECO:0000256" key="4">
    <source>
        <dbReference type="PROSITE-ProRule" id="PRU00473"/>
    </source>
</evidence>
<dbReference type="Pfam" id="PF07676">
    <property type="entry name" value="PD40"/>
    <property type="match status" value="2"/>
</dbReference>
<dbReference type="Gene3D" id="3.30.1330.60">
    <property type="entry name" value="OmpA-like domain"/>
    <property type="match status" value="1"/>
</dbReference>
<dbReference type="InterPro" id="IPR011042">
    <property type="entry name" value="6-blade_b-propeller_TolB-like"/>
</dbReference>
<protein>
    <submittedName>
        <fullName evidence="8">OmpA family protein</fullName>
    </submittedName>
</protein>
<dbReference type="InterPro" id="IPR008969">
    <property type="entry name" value="CarboxyPept-like_regulatory"/>
</dbReference>
<dbReference type="SUPFAM" id="SSF48452">
    <property type="entry name" value="TPR-like"/>
    <property type="match status" value="1"/>
</dbReference>
<dbReference type="EMBL" id="JACRUL010000042">
    <property type="protein sequence ID" value="MBC5845538.1"/>
    <property type="molecule type" value="Genomic_DNA"/>
</dbReference>
<dbReference type="CDD" id="cd07185">
    <property type="entry name" value="OmpA_C-like"/>
    <property type="match status" value="1"/>
</dbReference>
<keyword evidence="5" id="KW-0175">Coiled coil</keyword>
<evidence type="ECO:0000313" key="8">
    <source>
        <dbReference type="EMBL" id="MBC5845538.1"/>
    </source>
</evidence>
<comment type="subcellular location">
    <subcellularLocation>
        <location evidence="1">Cell outer membrane</location>
    </subcellularLocation>
</comment>
<keyword evidence="6" id="KW-0732">Signal</keyword>
<evidence type="ECO:0000256" key="1">
    <source>
        <dbReference type="ARBA" id="ARBA00004442"/>
    </source>
</evidence>
<evidence type="ECO:0000256" key="6">
    <source>
        <dbReference type="SAM" id="SignalP"/>
    </source>
</evidence>
<dbReference type="AlphaFoldDB" id="A0A923N045"/>
<dbReference type="PROSITE" id="PS51123">
    <property type="entry name" value="OMPA_2"/>
    <property type="match status" value="1"/>
</dbReference>
<dbReference type="GO" id="GO:0009279">
    <property type="term" value="C:cell outer membrane"/>
    <property type="evidence" value="ECO:0007669"/>
    <property type="project" value="UniProtKB-SubCell"/>
</dbReference>
<evidence type="ECO:0000313" key="9">
    <source>
        <dbReference type="Proteomes" id="UP000641454"/>
    </source>
</evidence>
<keyword evidence="9" id="KW-1185">Reference proteome</keyword>
<sequence>MKRIFIIIVLCFAQFSNAQTPDLKRANRFFDKTFYTEAIPLYESIIEDNQSYIVLKNLADAYYYTNDYGKAQRLYANLVSRFKKDISEDYYFKYAQTLKVAGKYKEAYAVLHDYYVGTANFVASTQLDKDLITLENVSAIGNRFEIKNLAMNSSSSEFGAVVNQGDLVFSGVDRSAGFLDKKFKWNGEKYLDILSMPIENMNAADSVVKSFSNVINTEMHEANAIFTKDGKTVYFTRNNFVKGRRAKNQDKVSNLQIFKGELVGGKWVNIVALPFNNENYSVEHPALSFDEKTLYFASDMPGTLGSFDLFSVAIDGENFGTPKNLGSNINTDKKEQFPFVSKDGKLYFSSDGHAGYGLLDVFVVDLNTGNLDFPSNVGLPVNSAYDDFSFNIDADTKQGFFASNRIGGKGSDDIYQLSEQKPLIIEDCKQFVEGVVSDVDTKLPLSNATVVLLDANSVEVSRMTTNLKGDFVFTVSCDTRYTVAAAKEEFTKAEKSIRVNKERDLRTDASVSLKSIVVLKKEEEAVAQLKKEQEKALEEKNKAKEIAQVEKIKKDKTTAAIKAVEQAKLDEKAKTNAIVAAEKDVVKVDSQLIIKTDPIYFDYSLWYIRRETKPVLDKVIDLMKKHPTMIVEIGSHTDNRGNAKYNLDLSAKRANSTREYFMQNGIEGNRILAKGYGESQQIIKCEPSESCSEEQHELNRRNVFTIKSL</sequence>
<dbReference type="InterPro" id="IPR036737">
    <property type="entry name" value="OmpA-like_sf"/>
</dbReference>
<dbReference type="PANTHER" id="PTHR30329:SF21">
    <property type="entry name" value="LIPOPROTEIN YIAD-RELATED"/>
    <property type="match status" value="1"/>
</dbReference>
<dbReference type="Pfam" id="PF13620">
    <property type="entry name" value="CarboxypepD_reg"/>
    <property type="match status" value="1"/>
</dbReference>
<feature type="signal peptide" evidence="6">
    <location>
        <begin position="1"/>
        <end position="18"/>
    </location>
</feature>
<dbReference type="Gene3D" id="1.25.40.10">
    <property type="entry name" value="Tetratricopeptide repeat domain"/>
    <property type="match status" value="1"/>
</dbReference>
<dbReference type="InterPro" id="IPR011990">
    <property type="entry name" value="TPR-like_helical_dom_sf"/>
</dbReference>
<reference evidence="8 9" key="1">
    <citation type="submission" date="2020-08" db="EMBL/GenBank/DDBJ databases">
        <title>Description of novel Flavobacterium F-392 isolate.</title>
        <authorList>
            <person name="Saticioglu I.B."/>
            <person name="Duman M."/>
            <person name="Altun S."/>
        </authorList>
    </citation>
    <scope>NUCLEOTIDE SEQUENCE [LARGE SCALE GENOMIC DNA]</scope>
    <source>
        <strain evidence="8 9">F-392</strain>
    </source>
</reference>
<keyword evidence="2 4" id="KW-0472">Membrane</keyword>
<dbReference type="InterPro" id="IPR050330">
    <property type="entry name" value="Bact_OuterMem_StrucFunc"/>
</dbReference>
<dbReference type="SUPFAM" id="SSF82171">
    <property type="entry name" value="DPP6 N-terminal domain-like"/>
    <property type="match status" value="1"/>
</dbReference>
<evidence type="ECO:0000256" key="5">
    <source>
        <dbReference type="SAM" id="Coils"/>
    </source>
</evidence>
<dbReference type="InterPro" id="IPR006664">
    <property type="entry name" value="OMP_bac"/>
</dbReference>
<organism evidence="8 9">
    <name type="scientific">Flavobacterium muglaense</name>
    <dbReference type="NCBI Taxonomy" id="2764716"/>
    <lineage>
        <taxon>Bacteria</taxon>
        <taxon>Pseudomonadati</taxon>
        <taxon>Bacteroidota</taxon>
        <taxon>Flavobacteriia</taxon>
        <taxon>Flavobacteriales</taxon>
        <taxon>Flavobacteriaceae</taxon>
        <taxon>Flavobacterium</taxon>
    </lineage>
</organism>
<evidence type="ECO:0000256" key="2">
    <source>
        <dbReference type="ARBA" id="ARBA00023136"/>
    </source>
</evidence>
<dbReference type="PRINTS" id="PR01021">
    <property type="entry name" value="OMPADOMAIN"/>
</dbReference>
<comment type="caution">
    <text evidence="8">The sequence shown here is derived from an EMBL/GenBank/DDBJ whole genome shotgun (WGS) entry which is preliminary data.</text>
</comment>
<gene>
    <name evidence="8" type="ORF">H8R25_13970</name>
</gene>
<dbReference type="RefSeq" id="WP_187020231.1">
    <property type="nucleotide sequence ID" value="NZ_JACRUK010000044.1"/>
</dbReference>
<dbReference type="Gene3D" id="2.120.10.30">
    <property type="entry name" value="TolB, C-terminal domain"/>
    <property type="match status" value="1"/>
</dbReference>
<dbReference type="SUPFAM" id="SSF103088">
    <property type="entry name" value="OmpA-like"/>
    <property type="match status" value="1"/>
</dbReference>
<dbReference type="Proteomes" id="UP000641454">
    <property type="component" value="Unassembled WGS sequence"/>
</dbReference>
<proteinExistence type="predicted"/>
<feature type="chain" id="PRO_5037862514" evidence="6">
    <location>
        <begin position="19"/>
        <end position="709"/>
    </location>
</feature>
<dbReference type="Gene3D" id="2.60.40.1120">
    <property type="entry name" value="Carboxypeptidase-like, regulatory domain"/>
    <property type="match status" value="1"/>
</dbReference>
<dbReference type="SUPFAM" id="SSF49464">
    <property type="entry name" value="Carboxypeptidase regulatory domain-like"/>
    <property type="match status" value="1"/>
</dbReference>
<evidence type="ECO:0000259" key="7">
    <source>
        <dbReference type="PROSITE" id="PS51123"/>
    </source>
</evidence>
<feature type="domain" description="OmpA-like" evidence="7">
    <location>
        <begin position="588"/>
        <end position="709"/>
    </location>
</feature>
<dbReference type="InterPro" id="IPR006665">
    <property type="entry name" value="OmpA-like"/>
</dbReference>
<keyword evidence="3" id="KW-0998">Cell outer membrane</keyword>
<accession>A0A923N045</accession>